<keyword evidence="3" id="KW-1185">Reference proteome</keyword>
<evidence type="ECO:0000259" key="1">
    <source>
        <dbReference type="Pfam" id="PF15567"/>
    </source>
</evidence>
<organism evidence="2 3">
    <name type="scientific">Candidatus Entotheonella gemina</name>
    <dbReference type="NCBI Taxonomy" id="1429439"/>
    <lineage>
        <taxon>Bacteria</taxon>
        <taxon>Pseudomonadati</taxon>
        <taxon>Nitrospinota/Tectimicrobiota group</taxon>
        <taxon>Candidatus Tectimicrobiota</taxon>
        <taxon>Candidatus Entotheonellia</taxon>
        <taxon>Candidatus Entotheonellales</taxon>
        <taxon>Candidatus Entotheonellaceae</taxon>
        <taxon>Candidatus Entotheonella</taxon>
    </lineage>
</organism>
<sequence>MINLEKAIEIINKYLKKIETEIGEEILLIDQETIEKDFGWVFFYNSKRAIKTGNLIHSLYGNAPLIVDRETGYIHETGTAYPVERYIEEYMQRKKQKQLTHNIRSWRQSS</sequence>
<protein>
    <recommendedName>
        <fullName evidence="1">Immunity protein 35 domain-containing protein</fullName>
    </recommendedName>
</protein>
<dbReference type="HOGENOM" id="CLU_173109_0_0_7"/>
<dbReference type="Pfam" id="PF15567">
    <property type="entry name" value="Imm35"/>
    <property type="match status" value="1"/>
</dbReference>
<proteinExistence type="predicted"/>
<evidence type="ECO:0000313" key="3">
    <source>
        <dbReference type="Proteomes" id="UP000019140"/>
    </source>
</evidence>
<comment type="caution">
    <text evidence="2">The sequence shown here is derived from an EMBL/GenBank/DDBJ whole genome shotgun (WGS) entry which is preliminary data.</text>
</comment>
<gene>
    <name evidence="2" type="ORF">ETSY2_40945</name>
</gene>
<dbReference type="Proteomes" id="UP000019140">
    <property type="component" value="Unassembled WGS sequence"/>
</dbReference>
<dbReference type="InterPro" id="IPR029082">
    <property type="entry name" value="Imm35"/>
</dbReference>
<evidence type="ECO:0000313" key="2">
    <source>
        <dbReference type="EMBL" id="ETW99404.1"/>
    </source>
</evidence>
<name>W4LNF0_9BACT</name>
<accession>W4LNF0</accession>
<reference evidence="2 3" key="1">
    <citation type="journal article" date="2014" name="Nature">
        <title>An environmental bacterial taxon with a large and distinct metabolic repertoire.</title>
        <authorList>
            <person name="Wilson M.C."/>
            <person name="Mori T."/>
            <person name="Ruckert C."/>
            <person name="Uria A.R."/>
            <person name="Helf M.J."/>
            <person name="Takada K."/>
            <person name="Gernert C."/>
            <person name="Steffens U.A."/>
            <person name="Heycke N."/>
            <person name="Schmitt S."/>
            <person name="Rinke C."/>
            <person name="Helfrich E.J."/>
            <person name="Brachmann A.O."/>
            <person name="Gurgui C."/>
            <person name="Wakimoto T."/>
            <person name="Kracht M."/>
            <person name="Crusemann M."/>
            <person name="Hentschel U."/>
            <person name="Abe I."/>
            <person name="Matsunaga S."/>
            <person name="Kalinowski J."/>
            <person name="Takeyama H."/>
            <person name="Piel J."/>
        </authorList>
    </citation>
    <scope>NUCLEOTIDE SEQUENCE [LARGE SCALE GENOMIC DNA]</scope>
    <source>
        <strain evidence="3">TSY2</strain>
    </source>
</reference>
<dbReference type="AlphaFoldDB" id="W4LNF0"/>
<feature type="domain" description="Immunity protein 35" evidence="1">
    <location>
        <begin position="6"/>
        <end position="86"/>
    </location>
</feature>
<dbReference type="EMBL" id="AZHX01001841">
    <property type="protein sequence ID" value="ETW99404.1"/>
    <property type="molecule type" value="Genomic_DNA"/>
</dbReference>